<dbReference type="PROSITE" id="PS00135">
    <property type="entry name" value="TRYPSIN_SER"/>
    <property type="match status" value="1"/>
</dbReference>
<dbReference type="PhylomeDB" id="Q2RWX9"/>
<evidence type="ECO:0000259" key="6">
    <source>
        <dbReference type="PROSITE" id="PS50240"/>
    </source>
</evidence>
<sequence>MIAPLVRPLLLALAFGLIGGAAAAQSARDLPAESDAALRARLKPGIKGADDRRAVDAFSWPWSAIGRVNRSDGAFCTGSLIGRAEVLTAAHCLWNTRTGAWMPASGLTFAAGYQRGDWRSFSAVTTIRRAPGSRPGETTGDWAVLGLETPLGLSEGWLGTQAIAAAPAGLIQVGYGFDHRHIQTANLGCALTGALANGTVLHDCDVVQGDSGSPILAWTTAGPMVVALHVSSATLASGKAVGLAVPIAAITDKAYPPGRGTRPLDALAAKTLERLVASLAGQPVQPVDSTQRRTAATSPKAASDPP</sequence>
<evidence type="ECO:0000256" key="5">
    <source>
        <dbReference type="SAM" id="SignalP"/>
    </source>
</evidence>
<dbReference type="InterPro" id="IPR033116">
    <property type="entry name" value="TRYPSIN_SER"/>
</dbReference>
<dbReference type="Pfam" id="PF00089">
    <property type="entry name" value="Trypsin"/>
    <property type="match status" value="1"/>
</dbReference>
<dbReference type="MEROPS" id="S01.260"/>
<dbReference type="Proteomes" id="UP000001929">
    <property type="component" value="Chromosome"/>
</dbReference>
<dbReference type="InterPro" id="IPR043504">
    <property type="entry name" value="Peptidase_S1_PA_chymotrypsin"/>
</dbReference>
<gene>
    <name evidence="7" type="ordered locus">Rru_A0562</name>
</gene>
<dbReference type="Gene3D" id="2.40.10.10">
    <property type="entry name" value="Trypsin-like serine proteases"/>
    <property type="match status" value="2"/>
</dbReference>
<feature type="signal peptide" evidence="5">
    <location>
        <begin position="1"/>
        <end position="23"/>
    </location>
</feature>
<evidence type="ECO:0000313" key="7">
    <source>
        <dbReference type="EMBL" id="ABC21366.1"/>
    </source>
</evidence>
<dbReference type="GO" id="GO:0004252">
    <property type="term" value="F:serine-type endopeptidase activity"/>
    <property type="evidence" value="ECO:0007669"/>
    <property type="project" value="InterPro"/>
</dbReference>
<feature type="domain" description="Peptidase S1" evidence="6">
    <location>
        <begin position="46"/>
        <end position="222"/>
    </location>
</feature>
<dbReference type="HOGENOM" id="CLU_071546_0_0_5"/>
<keyword evidence="1 5" id="KW-0732">Signal</keyword>
<dbReference type="SUPFAM" id="SSF50494">
    <property type="entry name" value="Trypsin-like serine proteases"/>
    <property type="match status" value="1"/>
</dbReference>
<name>Q2RWX9_RHORT</name>
<dbReference type="AlphaFoldDB" id="Q2RWX9"/>
<dbReference type="PRINTS" id="PR00722">
    <property type="entry name" value="CHYMOTRYPSIN"/>
</dbReference>
<proteinExistence type="predicted"/>
<feature type="compositionally biased region" description="Polar residues" evidence="4">
    <location>
        <begin position="287"/>
        <end position="297"/>
    </location>
</feature>
<dbReference type="GO" id="GO:0006508">
    <property type="term" value="P:proteolysis"/>
    <property type="evidence" value="ECO:0007669"/>
    <property type="project" value="UniProtKB-KW"/>
</dbReference>
<evidence type="ECO:0000256" key="1">
    <source>
        <dbReference type="ARBA" id="ARBA00022729"/>
    </source>
</evidence>
<evidence type="ECO:0000256" key="3">
    <source>
        <dbReference type="RuleBase" id="RU363034"/>
    </source>
</evidence>
<accession>Q2RWX9</accession>
<dbReference type="InterPro" id="IPR001314">
    <property type="entry name" value="Peptidase_S1A"/>
</dbReference>
<dbReference type="EnsemblBacteria" id="ABC21366">
    <property type="protein sequence ID" value="ABC21366"/>
    <property type="gene ID" value="Rru_A0562"/>
</dbReference>
<reference evidence="7 8" key="1">
    <citation type="journal article" date="2011" name="Stand. Genomic Sci.">
        <title>Complete genome sequence of Rhodospirillum rubrum type strain (S1).</title>
        <authorList>
            <person name="Munk A.C."/>
            <person name="Copeland A."/>
            <person name="Lucas S."/>
            <person name="Lapidus A."/>
            <person name="Del Rio T.G."/>
            <person name="Barry K."/>
            <person name="Detter J.C."/>
            <person name="Hammon N."/>
            <person name="Israni S."/>
            <person name="Pitluck S."/>
            <person name="Brettin T."/>
            <person name="Bruce D."/>
            <person name="Han C."/>
            <person name="Tapia R."/>
            <person name="Gilna P."/>
            <person name="Schmutz J."/>
            <person name="Larimer F."/>
            <person name="Land M."/>
            <person name="Kyrpides N.C."/>
            <person name="Mavromatis K."/>
            <person name="Richardson P."/>
            <person name="Rohde M."/>
            <person name="Goker M."/>
            <person name="Klenk H.P."/>
            <person name="Zhang Y."/>
            <person name="Roberts G.P."/>
            <person name="Reslewic S."/>
            <person name="Schwartz D.C."/>
        </authorList>
    </citation>
    <scope>NUCLEOTIDE SEQUENCE [LARGE SCALE GENOMIC DNA]</scope>
    <source>
        <strain evidence="8">ATCC 11170 / ATH 1.1.1 / DSM 467 / LMG 4362 / NCIMB 8255 / S1</strain>
    </source>
</reference>
<dbReference type="PROSITE" id="PS00134">
    <property type="entry name" value="TRYPSIN_HIS"/>
    <property type="match status" value="1"/>
</dbReference>
<keyword evidence="3" id="KW-0645">Protease</keyword>
<protein>
    <submittedName>
        <fullName evidence="7">Peptidase S1 and S6, chymotrypsin/Hap</fullName>
    </submittedName>
</protein>
<dbReference type="InterPro" id="IPR001254">
    <property type="entry name" value="Trypsin_dom"/>
</dbReference>
<feature type="region of interest" description="Disordered" evidence="4">
    <location>
        <begin position="280"/>
        <end position="306"/>
    </location>
</feature>
<dbReference type="STRING" id="269796.Rru_A0562"/>
<keyword evidence="3" id="KW-0378">Hydrolase</keyword>
<feature type="chain" id="PRO_5004215082" evidence="5">
    <location>
        <begin position="24"/>
        <end position="306"/>
    </location>
</feature>
<dbReference type="PANTHER" id="PTHR15462">
    <property type="entry name" value="SERINE PROTEASE"/>
    <property type="match status" value="1"/>
</dbReference>
<dbReference type="PROSITE" id="PS50240">
    <property type="entry name" value="TRYPSIN_DOM"/>
    <property type="match status" value="1"/>
</dbReference>
<dbReference type="eggNOG" id="COG3591">
    <property type="taxonomic scope" value="Bacteria"/>
</dbReference>
<keyword evidence="8" id="KW-1185">Reference proteome</keyword>
<keyword evidence="3" id="KW-0720">Serine protease</keyword>
<keyword evidence="2" id="KW-1015">Disulfide bond</keyword>
<dbReference type="EMBL" id="CP000230">
    <property type="protein sequence ID" value="ABC21366.1"/>
    <property type="molecule type" value="Genomic_DNA"/>
</dbReference>
<evidence type="ECO:0000256" key="4">
    <source>
        <dbReference type="SAM" id="MobiDB-lite"/>
    </source>
</evidence>
<dbReference type="PANTHER" id="PTHR15462:SF8">
    <property type="entry name" value="SERINE PROTEASE"/>
    <property type="match status" value="1"/>
</dbReference>
<dbReference type="PATRIC" id="fig|269796.9.peg.615"/>
<dbReference type="KEGG" id="rru:Rru_A0562"/>
<dbReference type="InterPro" id="IPR018114">
    <property type="entry name" value="TRYPSIN_HIS"/>
</dbReference>
<dbReference type="InterPro" id="IPR009003">
    <property type="entry name" value="Peptidase_S1_PA"/>
</dbReference>
<evidence type="ECO:0000256" key="2">
    <source>
        <dbReference type="ARBA" id="ARBA00023157"/>
    </source>
</evidence>
<evidence type="ECO:0000313" key="8">
    <source>
        <dbReference type="Proteomes" id="UP000001929"/>
    </source>
</evidence>
<organism evidence="7 8">
    <name type="scientific">Rhodospirillum rubrum (strain ATCC 11170 / ATH 1.1.1 / DSM 467 / LMG 4362 / NCIMB 8255 / S1)</name>
    <dbReference type="NCBI Taxonomy" id="269796"/>
    <lineage>
        <taxon>Bacteria</taxon>
        <taxon>Pseudomonadati</taxon>
        <taxon>Pseudomonadota</taxon>
        <taxon>Alphaproteobacteria</taxon>
        <taxon>Rhodospirillales</taxon>
        <taxon>Rhodospirillaceae</taxon>
        <taxon>Rhodospirillum</taxon>
    </lineage>
</organism>
<dbReference type="InterPro" id="IPR050966">
    <property type="entry name" value="Glutamyl_endopeptidase"/>
</dbReference>